<evidence type="ECO:0000256" key="1">
    <source>
        <dbReference type="SAM" id="MobiDB-lite"/>
    </source>
</evidence>
<dbReference type="InterPro" id="IPR025363">
    <property type="entry name" value="DUF4267"/>
</dbReference>
<evidence type="ECO:0000313" key="4">
    <source>
        <dbReference type="Proteomes" id="UP000800041"/>
    </source>
</evidence>
<dbReference type="Proteomes" id="UP000800041">
    <property type="component" value="Unassembled WGS sequence"/>
</dbReference>
<protein>
    <recommendedName>
        <fullName evidence="5">DUF4267 domain-containing protein</fullName>
    </recommendedName>
</protein>
<feature type="transmembrane region" description="Helical" evidence="2">
    <location>
        <begin position="15"/>
        <end position="36"/>
    </location>
</feature>
<feature type="transmembrane region" description="Helical" evidence="2">
    <location>
        <begin position="153"/>
        <end position="173"/>
    </location>
</feature>
<organism evidence="3 4">
    <name type="scientific">Aulographum hederae CBS 113979</name>
    <dbReference type="NCBI Taxonomy" id="1176131"/>
    <lineage>
        <taxon>Eukaryota</taxon>
        <taxon>Fungi</taxon>
        <taxon>Dikarya</taxon>
        <taxon>Ascomycota</taxon>
        <taxon>Pezizomycotina</taxon>
        <taxon>Dothideomycetes</taxon>
        <taxon>Pleosporomycetidae</taxon>
        <taxon>Aulographales</taxon>
        <taxon>Aulographaceae</taxon>
    </lineage>
</organism>
<feature type="compositionally biased region" description="Low complexity" evidence="1">
    <location>
        <begin position="69"/>
        <end position="79"/>
    </location>
</feature>
<accession>A0A6G1HEE5</accession>
<feature type="region of interest" description="Disordered" evidence="1">
    <location>
        <begin position="56"/>
        <end position="92"/>
    </location>
</feature>
<sequence>MSTFLQTYSHFPRPALLLALLIGIAETTLFGAAGLANPSAFLTGYGLPLPSPKPAHPGAIAPEIETEEPSSTSTNTSVPPSKPDDERTQQHQRTITALTAALAARNIQNGILILTFGALLRDRRALGVVMSAGVLATVADCLVVRRFGVKEAVWGHLVGVVNSVGLGGALLWAGRV</sequence>
<proteinExistence type="predicted"/>
<dbReference type="EMBL" id="ML977139">
    <property type="protein sequence ID" value="KAF1991389.1"/>
    <property type="molecule type" value="Genomic_DNA"/>
</dbReference>
<evidence type="ECO:0008006" key="5">
    <source>
        <dbReference type="Google" id="ProtNLM"/>
    </source>
</evidence>
<evidence type="ECO:0000256" key="2">
    <source>
        <dbReference type="SAM" id="Phobius"/>
    </source>
</evidence>
<keyword evidence="2" id="KW-0812">Transmembrane</keyword>
<dbReference type="Pfam" id="PF14087">
    <property type="entry name" value="DUF4267"/>
    <property type="match status" value="1"/>
</dbReference>
<evidence type="ECO:0000313" key="3">
    <source>
        <dbReference type="EMBL" id="KAF1991389.1"/>
    </source>
</evidence>
<reference evidence="3" key="1">
    <citation type="journal article" date="2020" name="Stud. Mycol.">
        <title>101 Dothideomycetes genomes: a test case for predicting lifestyles and emergence of pathogens.</title>
        <authorList>
            <person name="Haridas S."/>
            <person name="Albert R."/>
            <person name="Binder M."/>
            <person name="Bloem J."/>
            <person name="Labutti K."/>
            <person name="Salamov A."/>
            <person name="Andreopoulos B."/>
            <person name="Baker S."/>
            <person name="Barry K."/>
            <person name="Bills G."/>
            <person name="Bluhm B."/>
            <person name="Cannon C."/>
            <person name="Castanera R."/>
            <person name="Culley D."/>
            <person name="Daum C."/>
            <person name="Ezra D."/>
            <person name="Gonzalez J."/>
            <person name="Henrissat B."/>
            <person name="Kuo A."/>
            <person name="Liang C."/>
            <person name="Lipzen A."/>
            <person name="Lutzoni F."/>
            <person name="Magnuson J."/>
            <person name="Mondo S."/>
            <person name="Nolan M."/>
            <person name="Ohm R."/>
            <person name="Pangilinan J."/>
            <person name="Park H.-J."/>
            <person name="Ramirez L."/>
            <person name="Alfaro M."/>
            <person name="Sun H."/>
            <person name="Tritt A."/>
            <person name="Yoshinaga Y."/>
            <person name="Zwiers L.-H."/>
            <person name="Turgeon B."/>
            <person name="Goodwin S."/>
            <person name="Spatafora J."/>
            <person name="Crous P."/>
            <person name="Grigoriev I."/>
        </authorList>
    </citation>
    <scope>NUCLEOTIDE SEQUENCE</scope>
    <source>
        <strain evidence="3">CBS 113979</strain>
    </source>
</reference>
<keyword evidence="2" id="KW-0472">Membrane</keyword>
<feature type="transmembrane region" description="Helical" evidence="2">
    <location>
        <begin position="125"/>
        <end position="147"/>
    </location>
</feature>
<dbReference type="AlphaFoldDB" id="A0A6G1HEE5"/>
<gene>
    <name evidence="3" type="ORF">K402DRAFT_459406</name>
</gene>
<keyword evidence="4" id="KW-1185">Reference proteome</keyword>
<keyword evidence="2" id="KW-1133">Transmembrane helix</keyword>
<dbReference type="OrthoDB" id="3905156at2759"/>
<name>A0A6G1HEE5_9PEZI</name>